<dbReference type="RefSeq" id="WP_008985644.1">
    <property type="nucleotide sequence ID" value="NZ_AKKU01000026.1"/>
</dbReference>
<evidence type="ECO:0008006" key="3">
    <source>
        <dbReference type="Google" id="ProtNLM"/>
    </source>
</evidence>
<comment type="caution">
    <text evidence="1">The sequence shown here is derived from an EMBL/GenBank/DDBJ whole genome shotgun (WGS) entry which is preliminary data.</text>
</comment>
<dbReference type="STRING" id="1195246.AGRI_14430"/>
<dbReference type="PATRIC" id="fig|1195246.3.peg.2864"/>
<evidence type="ECO:0000313" key="1">
    <source>
        <dbReference type="EMBL" id="EIW87725.1"/>
    </source>
</evidence>
<gene>
    <name evidence="1" type="ORF">AGRI_14430</name>
</gene>
<accession>I9DP12</accession>
<name>I9DP12_9ALTE</name>
<organism evidence="1 2">
    <name type="scientific">Alishewanella agri BL06</name>
    <dbReference type="NCBI Taxonomy" id="1195246"/>
    <lineage>
        <taxon>Bacteria</taxon>
        <taxon>Pseudomonadati</taxon>
        <taxon>Pseudomonadota</taxon>
        <taxon>Gammaproteobacteria</taxon>
        <taxon>Alteromonadales</taxon>
        <taxon>Alteromonadaceae</taxon>
        <taxon>Alishewanella</taxon>
    </lineage>
</organism>
<proteinExistence type="predicted"/>
<dbReference type="EMBL" id="AKKU01000026">
    <property type="protein sequence ID" value="EIW87725.1"/>
    <property type="molecule type" value="Genomic_DNA"/>
</dbReference>
<dbReference type="eggNOG" id="ENOG503269T">
    <property type="taxonomic scope" value="Bacteria"/>
</dbReference>
<evidence type="ECO:0000313" key="2">
    <source>
        <dbReference type="Proteomes" id="UP000035062"/>
    </source>
</evidence>
<protein>
    <recommendedName>
        <fullName evidence="3">DUF4824 domain-containing protein</fullName>
    </recommendedName>
</protein>
<sequence length="300" mass="34357">MSKPEAKKLLLLAVITVLGVNAFILGKVWLNRSVVVAELTLSERELDVPYHWGMAKEDSSLRLNIAWTTPWLTPNEDDWQYLSRQQQRILRLQQPQFASFRFGSCTDGYQRQQRSGWVLLEFNGQSYQDYLKQAEQHYAVIQQRLAAEAAAELNTGLAQDRLQAAAKRRQEQQQRAEEQWRVAREEATRLFVIDAAADRNLLQQTLAKHSGPTAGQLLLVPADIQLSYTWCQDDKAEKQPEVLINRLAVQSLYVAKPYAQRLPIDTDRQQKIRFQAQVYYGRFAEPWIANLALASGAVSD</sequence>
<keyword evidence="2" id="KW-1185">Reference proteome</keyword>
<dbReference type="InterPro" id="IPR032249">
    <property type="entry name" value="DUF4824"/>
</dbReference>
<reference evidence="1 2" key="1">
    <citation type="journal article" date="2012" name="J. Bacteriol.">
        <title>Genome Sequence of Pectin-Degrading Alishewanella agri, Isolated from Landfill Soil.</title>
        <authorList>
            <person name="Kim J."/>
            <person name="Jung J."/>
            <person name="Sung J.S."/>
            <person name="Chun J."/>
            <person name="Park W."/>
        </authorList>
    </citation>
    <scope>NUCLEOTIDE SEQUENCE [LARGE SCALE GENOMIC DNA]</scope>
    <source>
        <strain evidence="1 2">BL06</strain>
    </source>
</reference>
<dbReference type="Proteomes" id="UP000035062">
    <property type="component" value="Unassembled WGS sequence"/>
</dbReference>
<dbReference type="Pfam" id="PF16106">
    <property type="entry name" value="DUF4824"/>
    <property type="match status" value="1"/>
</dbReference>
<dbReference type="AlphaFoldDB" id="I9DP12"/>